<dbReference type="AlphaFoldDB" id="A0A2S5BAQ3"/>
<gene>
    <name evidence="12" type="ORF">BMF94_3019</name>
</gene>
<comment type="caution">
    <text evidence="12">The sequence shown here is derived from an EMBL/GenBank/DDBJ whole genome shotgun (WGS) entry which is preliminary data.</text>
</comment>
<feature type="compositionally biased region" description="Polar residues" evidence="9">
    <location>
        <begin position="946"/>
        <end position="973"/>
    </location>
</feature>
<sequence length="1012" mass="109421">MSGTGEYLTLRSRAIRAREATLESVRVARHQQLAELFVAVRDKPRYTEFEAGLSGRKRRRLVDGKHSQDVEPPLEGLEAFEKEYAKPDSLARLDVSLPPHVVDAKSGSTQPGDSNAPPPPLLADSLANPVAIVEDSEEDAEGEADDEIPPAASAVAQYAADAASSAPSLAPAGAPSAPQIALTAPSASPSAAPSPRASSANATPQPTTVSPAALMTAGPSNPAPTPAVADFPHAPLSIPTYESEFGIHEVSSDYIEALPPVPADTLRTRFNSAASLRASTKKAARSSAVQQVQPDLYKLHVRAQLMSAKFFLGPGKRVHNVLSTSQWETGIDEMRAIRAFERIEELKADKKWSFRQPKKQRTGNVPKAHWDHVLDEMRWMHTDFRQETRWKRVSAYNLASACRAYVRAPLAERSAHTVRCRPPRQLSDEELARKLAGVQDGMEVEEEGDATLEESQSDAPQPRKADIDPSMTSEAPKAGASATADRPVVPIASAPEGAGKAGGSTGSEATPTTSQSSQASRTLAEASRANAQAQHVSKSMAFRNPVFDMTPVETVIDPLALAAAFDEAGTASEDTAVFLQRGLNELFPELPLYSDFIIANDATLARRAEDSSAWSGRLAHVTRLLETKPTLVSTLQPGRTRTSTGWSPALVDALEDSKEPFEGREAVPHTASTLFSARKPKDAAVGELLVKPQEVPNAEIRASTILWLPEEDALLLNLQRQYGLNWSLIAQVFNASTNRPESDYRLAWDVYDRWDKLVGPGSKKLLPDGTEIVRPPPEWLPPVDRTGRPMPIIADGSKKKIRHAIIADAMKKVGKKRELYAAKQPATGFPRRINMAMHESHNIPPRPNWTPMEWTLYKAEQEAQKLRLRQQQQAQAQAAATMRQQQQAQQAQQQQQQQQQQQSLAGLQQSRPPSSLPPQMAAQQAAAAAHASPTNSTAALPGSPSAAHNQIGSSQSPRNAPQQPNGHVSGQMPQLTADQLAALQARQRELLQAQAQAIAAQRAAAQQQASGA</sequence>
<evidence type="ECO:0000256" key="1">
    <source>
        <dbReference type="ARBA" id="ARBA00004123"/>
    </source>
</evidence>
<feature type="compositionally biased region" description="Low complexity" evidence="9">
    <location>
        <begin position="509"/>
        <end position="522"/>
    </location>
</feature>
<evidence type="ECO:0000256" key="8">
    <source>
        <dbReference type="ARBA" id="ARBA00029670"/>
    </source>
</evidence>
<name>A0A2S5BAQ3_9BASI</name>
<dbReference type="GO" id="GO:0035267">
    <property type="term" value="C:NuA4 histone acetyltransferase complex"/>
    <property type="evidence" value="ECO:0007669"/>
    <property type="project" value="TreeGrafter"/>
</dbReference>
<feature type="region of interest" description="Disordered" evidence="9">
    <location>
        <begin position="166"/>
        <end position="224"/>
    </location>
</feature>
<keyword evidence="6" id="KW-0539">Nucleus</keyword>
<accession>A0A2S5BAQ3</accession>
<evidence type="ECO:0000256" key="6">
    <source>
        <dbReference type="ARBA" id="ARBA00023242"/>
    </source>
</evidence>
<feature type="region of interest" description="Disordered" evidence="9">
    <location>
        <begin position="101"/>
        <end position="124"/>
    </location>
</feature>
<dbReference type="PANTHER" id="PTHR46459:SF1">
    <property type="entry name" value="E1A-BINDING PROTEIN P400"/>
    <property type="match status" value="1"/>
</dbReference>
<protein>
    <recommendedName>
        <fullName evidence="8">Vacuolar import and degradation protein 21</fullName>
    </recommendedName>
</protein>
<organism evidence="12 13">
    <name type="scientific">Rhodotorula taiwanensis</name>
    <dbReference type="NCBI Taxonomy" id="741276"/>
    <lineage>
        <taxon>Eukaryota</taxon>
        <taxon>Fungi</taxon>
        <taxon>Dikarya</taxon>
        <taxon>Basidiomycota</taxon>
        <taxon>Pucciniomycotina</taxon>
        <taxon>Microbotryomycetes</taxon>
        <taxon>Sporidiobolales</taxon>
        <taxon>Sporidiobolaceae</taxon>
        <taxon>Rhodotorula</taxon>
    </lineage>
</organism>
<dbReference type="Pfam" id="PF07529">
    <property type="entry name" value="HSA"/>
    <property type="match status" value="1"/>
</dbReference>
<dbReference type="SMART" id="SM00717">
    <property type="entry name" value="SANT"/>
    <property type="match status" value="1"/>
</dbReference>
<dbReference type="PROSITE" id="PS50090">
    <property type="entry name" value="MYB_LIKE"/>
    <property type="match status" value="1"/>
</dbReference>
<comment type="function">
    <text evidence="7">Component of the NuA4 histone acetyltransferase complex which is involved in transcriptional activation of selected genes principally by acetylation of nucleosomal histone H4 and H2A. The NuA4 complex is also involved in DNA repair.</text>
</comment>
<evidence type="ECO:0000313" key="12">
    <source>
        <dbReference type="EMBL" id="POY73849.1"/>
    </source>
</evidence>
<feature type="compositionally biased region" description="Low complexity" evidence="9">
    <location>
        <begin position="897"/>
        <end position="939"/>
    </location>
</feature>
<dbReference type="Proteomes" id="UP000237144">
    <property type="component" value="Unassembled WGS sequence"/>
</dbReference>
<dbReference type="GO" id="GO:0003682">
    <property type="term" value="F:chromatin binding"/>
    <property type="evidence" value="ECO:0007669"/>
    <property type="project" value="TreeGrafter"/>
</dbReference>
<evidence type="ECO:0000259" key="11">
    <source>
        <dbReference type="PROSITE" id="PS51204"/>
    </source>
</evidence>
<dbReference type="InterPro" id="IPR014012">
    <property type="entry name" value="HSA_dom"/>
</dbReference>
<evidence type="ECO:0000259" key="10">
    <source>
        <dbReference type="PROSITE" id="PS50090"/>
    </source>
</evidence>
<evidence type="ECO:0000313" key="13">
    <source>
        <dbReference type="Proteomes" id="UP000237144"/>
    </source>
</evidence>
<feature type="region of interest" description="Disordered" evidence="9">
    <location>
        <begin position="437"/>
        <end position="532"/>
    </location>
</feature>
<dbReference type="Gene3D" id="1.10.10.60">
    <property type="entry name" value="Homeodomain-like"/>
    <property type="match status" value="1"/>
</dbReference>
<dbReference type="GO" id="GO:0005634">
    <property type="term" value="C:nucleus"/>
    <property type="evidence" value="ECO:0007669"/>
    <property type="project" value="UniProtKB-SubCell"/>
</dbReference>
<feature type="region of interest" description="Disordered" evidence="9">
    <location>
        <begin position="993"/>
        <end position="1012"/>
    </location>
</feature>
<dbReference type="SUPFAM" id="SSF46689">
    <property type="entry name" value="Homeodomain-like"/>
    <property type="match status" value="1"/>
</dbReference>
<dbReference type="CDD" id="cd00167">
    <property type="entry name" value="SANT"/>
    <property type="match status" value="1"/>
</dbReference>
<evidence type="ECO:0000256" key="4">
    <source>
        <dbReference type="ARBA" id="ARBA00022853"/>
    </source>
</evidence>
<dbReference type="EMBL" id="PJQD01000033">
    <property type="protein sequence ID" value="POY73849.1"/>
    <property type="molecule type" value="Genomic_DNA"/>
</dbReference>
<dbReference type="PROSITE" id="PS51204">
    <property type="entry name" value="HSA"/>
    <property type="match status" value="1"/>
</dbReference>
<dbReference type="InterPro" id="IPR009057">
    <property type="entry name" value="Homeodomain-like_sf"/>
</dbReference>
<keyword evidence="13" id="KW-1185">Reference proteome</keyword>
<reference evidence="12 13" key="1">
    <citation type="journal article" date="2018" name="Front. Microbiol.">
        <title>Prospects for Fungal Bioremediation of Acidic Radioactive Waste Sites: Characterization and Genome Sequence of Rhodotorula taiwanensis MD1149.</title>
        <authorList>
            <person name="Tkavc R."/>
            <person name="Matrosova V.Y."/>
            <person name="Grichenko O.E."/>
            <person name="Gostincar C."/>
            <person name="Volpe R.P."/>
            <person name="Klimenkova P."/>
            <person name="Gaidamakova E.K."/>
            <person name="Zhou C.E."/>
            <person name="Stewart B.J."/>
            <person name="Lyman M.G."/>
            <person name="Malfatti S.A."/>
            <person name="Rubinfeld B."/>
            <person name="Courtot M."/>
            <person name="Singh J."/>
            <person name="Dalgard C.L."/>
            <person name="Hamilton T."/>
            <person name="Frey K.G."/>
            <person name="Gunde-Cimerman N."/>
            <person name="Dugan L."/>
            <person name="Daly M.J."/>
        </authorList>
    </citation>
    <scope>NUCLEOTIDE SEQUENCE [LARGE SCALE GENOMIC DNA]</scope>
    <source>
        <strain evidence="12 13">MD1149</strain>
    </source>
</reference>
<dbReference type="GO" id="GO:0006281">
    <property type="term" value="P:DNA repair"/>
    <property type="evidence" value="ECO:0007669"/>
    <property type="project" value="UniProtKB-KW"/>
</dbReference>
<feature type="compositionally biased region" description="Low complexity" evidence="9">
    <location>
        <begin position="166"/>
        <end position="200"/>
    </location>
</feature>
<feature type="compositionally biased region" description="Acidic residues" evidence="9">
    <location>
        <begin position="442"/>
        <end position="456"/>
    </location>
</feature>
<comment type="subcellular location">
    <subcellularLocation>
        <location evidence="1">Nucleus</location>
    </subcellularLocation>
</comment>
<dbReference type="GO" id="GO:0006325">
    <property type="term" value="P:chromatin organization"/>
    <property type="evidence" value="ECO:0007669"/>
    <property type="project" value="UniProtKB-KW"/>
</dbReference>
<dbReference type="PANTHER" id="PTHR46459">
    <property type="entry name" value="E1A-BINDING PROTEIN P400-RELATED"/>
    <property type="match status" value="1"/>
</dbReference>
<evidence type="ECO:0000256" key="2">
    <source>
        <dbReference type="ARBA" id="ARBA00008913"/>
    </source>
</evidence>
<dbReference type="STRING" id="741276.A0A2S5BAQ3"/>
<feature type="compositionally biased region" description="Polar residues" evidence="9">
    <location>
        <begin position="201"/>
        <end position="210"/>
    </location>
</feature>
<feature type="domain" description="Myb-like" evidence="10">
    <location>
        <begin position="707"/>
        <end position="758"/>
    </location>
</feature>
<evidence type="ECO:0000256" key="7">
    <source>
        <dbReference type="ARBA" id="ARBA00025178"/>
    </source>
</evidence>
<dbReference type="OrthoDB" id="5364245at2759"/>
<proteinExistence type="inferred from homology"/>
<dbReference type="Pfam" id="PF13921">
    <property type="entry name" value="Myb_DNA-bind_6"/>
    <property type="match status" value="1"/>
</dbReference>
<feature type="domain" description="HSA" evidence="11">
    <location>
        <begin position="357"/>
        <end position="436"/>
    </location>
</feature>
<keyword evidence="4" id="KW-0156">Chromatin regulator</keyword>
<keyword evidence="5" id="KW-0234">DNA repair</keyword>
<evidence type="ECO:0000256" key="5">
    <source>
        <dbReference type="ARBA" id="ARBA00023204"/>
    </source>
</evidence>
<feature type="region of interest" description="Disordered" evidence="9">
    <location>
        <begin position="897"/>
        <end position="975"/>
    </location>
</feature>
<dbReference type="InterPro" id="IPR001005">
    <property type="entry name" value="SANT/Myb"/>
</dbReference>
<keyword evidence="3" id="KW-0227">DNA damage</keyword>
<evidence type="ECO:0000256" key="3">
    <source>
        <dbReference type="ARBA" id="ARBA00022763"/>
    </source>
</evidence>
<comment type="similarity">
    <text evidence="2">Belongs to the EAF1 family.</text>
</comment>
<evidence type="ECO:0000256" key="9">
    <source>
        <dbReference type="SAM" id="MobiDB-lite"/>
    </source>
</evidence>